<dbReference type="Proteomes" id="UP001054857">
    <property type="component" value="Unassembled WGS sequence"/>
</dbReference>
<evidence type="ECO:0000256" key="3">
    <source>
        <dbReference type="ARBA" id="ARBA00022448"/>
    </source>
</evidence>
<comment type="caution">
    <text evidence="11">The sequence shown here is derived from an EMBL/GenBank/DDBJ whole genome shotgun (WGS) entry which is preliminary data.</text>
</comment>
<accession>A0AAD3E5U7</accession>
<evidence type="ECO:0000256" key="10">
    <source>
        <dbReference type="RuleBase" id="RU000488"/>
    </source>
</evidence>
<dbReference type="Gene3D" id="1.50.40.10">
    <property type="entry name" value="Mitochondrial carrier domain"/>
    <property type="match status" value="1"/>
</dbReference>
<evidence type="ECO:0000256" key="7">
    <source>
        <dbReference type="ARBA" id="ARBA00023128"/>
    </source>
</evidence>
<keyword evidence="8 9" id="KW-0472">Membrane</keyword>
<dbReference type="Pfam" id="PF00153">
    <property type="entry name" value="Mito_carr"/>
    <property type="match status" value="3"/>
</dbReference>
<dbReference type="EMBL" id="BMAR01000058">
    <property type="protein sequence ID" value="GFR52096.1"/>
    <property type="molecule type" value="Genomic_DNA"/>
</dbReference>
<feature type="repeat" description="Solcar" evidence="9">
    <location>
        <begin position="20"/>
        <end position="107"/>
    </location>
</feature>
<protein>
    <submittedName>
        <fullName evidence="11">Uncharacterized protein</fullName>
    </submittedName>
</protein>
<dbReference type="PROSITE" id="PS50920">
    <property type="entry name" value="SOLCAR"/>
    <property type="match status" value="3"/>
</dbReference>
<evidence type="ECO:0000256" key="4">
    <source>
        <dbReference type="ARBA" id="ARBA00022692"/>
    </source>
</evidence>
<comment type="similarity">
    <text evidence="2 10">Belongs to the mitochondrial carrier (TC 2.A.29) family.</text>
</comment>
<keyword evidence="5" id="KW-0677">Repeat</keyword>
<evidence type="ECO:0000256" key="5">
    <source>
        <dbReference type="ARBA" id="ARBA00022737"/>
    </source>
</evidence>
<proteinExistence type="inferred from homology"/>
<keyword evidence="4 9" id="KW-0812">Transmembrane</keyword>
<feature type="repeat" description="Solcar" evidence="9">
    <location>
        <begin position="222"/>
        <end position="314"/>
    </location>
</feature>
<keyword evidence="6" id="KW-1133">Transmembrane helix</keyword>
<dbReference type="PANTHER" id="PTHR45624">
    <property type="entry name" value="MITOCHONDRIAL BASIC AMINO ACIDS TRANSPORTER-RELATED"/>
    <property type="match status" value="1"/>
</dbReference>
<dbReference type="PANTHER" id="PTHR45624:SF24">
    <property type="entry name" value="MITOCHONDRIAL SUBSTRATE CARRIER FAMILY PROTEIN G"/>
    <property type="match status" value="1"/>
</dbReference>
<dbReference type="InterPro" id="IPR018108">
    <property type="entry name" value="MCP_transmembrane"/>
</dbReference>
<keyword evidence="3 10" id="KW-0813">Transport</keyword>
<dbReference type="InterPro" id="IPR050567">
    <property type="entry name" value="Mitochondrial_Carrier"/>
</dbReference>
<evidence type="ECO:0000256" key="8">
    <source>
        <dbReference type="ARBA" id="ARBA00023136"/>
    </source>
</evidence>
<dbReference type="GO" id="GO:0022857">
    <property type="term" value="F:transmembrane transporter activity"/>
    <property type="evidence" value="ECO:0007669"/>
    <property type="project" value="TreeGrafter"/>
</dbReference>
<organism evidence="11 12">
    <name type="scientific">Astrephomene gubernaculifera</name>
    <dbReference type="NCBI Taxonomy" id="47775"/>
    <lineage>
        <taxon>Eukaryota</taxon>
        <taxon>Viridiplantae</taxon>
        <taxon>Chlorophyta</taxon>
        <taxon>core chlorophytes</taxon>
        <taxon>Chlorophyceae</taxon>
        <taxon>CS clade</taxon>
        <taxon>Chlamydomonadales</taxon>
        <taxon>Astrephomenaceae</taxon>
        <taxon>Astrephomene</taxon>
    </lineage>
</organism>
<evidence type="ECO:0000256" key="1">
    <source>
        <dbReference type="ARBA" id="ARBA00004225"/>
    </source>
</evidence>
<feature type="repeat" description="Solcar" evidence="9">
    <location>
        <begin position="119"/>
        <end position="213"/>
    </location>
</feature>
<evidence type="ECO:0000313" key="12">
    <source>
        <dbReference type="Proteomes" id="UP001054857"/>
    </source>
</evidence>
<dbReference type="GO" id="GO:0031966">
    <property type="term" value="C:mitochondrial membrane"/>
    <property type="evidence" value="ECO:0007669"/>
    <property type="project" value="UniProtKB-SubCell"/>
</dbReference>
<keyword evidence="12" id="KW-1185">Reference proteome</keyword>
<comment type="subcellular location">
    <subcellularLocation>
        <location evidence="1">Mitochondrion membrane</location>
        <topology evidence="1">Multi-pass membrane protein</topology>
    </subcellularLocation>
</comment>
<evidence type="ECO:0000256" key="9">
    <source>
        <dbReference type="PROSITE-ProRule" id="PRU00282"/>
    </source>
</evidence>
<keyword evidence="7" id="KW-0496">Mitochondrion</keyword>
<evidence type="ECO:0000256" key="2">
    <source>
        <dbReference type="ARBA" id="ARBA00006375"/>
    </source>
</evidence>
<dbReference type="AlphaFoldDB" id="A0AAD3E5U7"/>
<dbReference type="SUPFAM" id="SSF103506">
    <property type="entry name" value="Mitochondrial carrier"/>
    <property type="match status" value="1"/>
</dbReference>
<evidence type="ECO:0000256" key="6">
    <source>
        <dbReference type="ARBA" id="ARBA00022989"/>
    </source>
</evidence>
<reference evidence="11 12" key="1">
    <citation type="journal article" date="2021" name="Sci. Rep.">
        <title>Genome sequencing of the multicellular alga Astrephomene provides insights into convergent evolution of germ-soma differentiation.</title>
        <authorList>
            <person name="Yamashita S."/>
            <person name="Yamamoto K."/>
            <person name="Matsuzaki R."/>
            <person name="Suzuki S."/>
            <person name="Yamaguchi H."/>
            <person name="Hirooka S."/>
            <person name="Minakuchi Y."/>
            <person name="Miyagishima S."/>
            <person name="Kawachi M."/>
            <person name="Toyoda A."/>
            <person name="Nozaki H."/>
        </authorList>
    </citation>
    <scope>NUCLEOTIDE SEQUENCE [LARGE SCALE GENOMIC DNA]</scope>
    <source>
        <strain evidence="11 12">NIES-4017</strain>
    </source>
</reference>
<name>A0AAD3E5U7_9CHLO</name>
<dbReference type="InterPro" id="IPR023395">
    <property type="entry name" value="MCP_dom_sf"/>
</dbReference>
<gene>
    <name evidence="11" type="ORF">Agub_g14609</name>
</gene>
<sequence>MSAVAQQPAPAAVAPGAGLVKLAKDVFAGTCGGIAVTFVGHPFDTLKVRLQTQPVDKPVYSGVVDCARKTVQWEGLGGLYKGVASPLMGQMFFRASLFGAFGSSKRWLATNTDGSTRPLQRPDYYTAGAMTGFVAAFTEGPIDLYKSQLQVQIIRSKQDPNYKAPFTSVFECVRQTIRTNGIRGPFQGLSATLLRNVPANAVYLGNFDVFKNAVAEHYGVRPAELSAAAVAACAGVTGISYWLVIFPVDCVKSAMQTDAINPAQRRYPNVAATVSALWAEGGLRRFFKGFSPCLMRAVPANGVMLLTVDKITHFLNRE</sequence>
<evidence type="ECO:0000313" key="11">
    <source>
        <dbReference type="EMBL" id="GFR52096.1"/>
    </source>
</evidence>